<protein>
    <submittedName>
        <fullName evidence="1">Uncharacterized protein</fullName>
    </submittedName>
</protein>
<evidence type="ECO:0000313" key="1">
    <source>
        <dbReference type="EMBL" id="KAI3774950.1"/>
    </source>
</evidence>
<gene>
    <name evidence="1" type="ORF">L1987_49515</name>
</gene>
<sequence length="112" mass="12409">MSSCSADISDNILVNSNHEDSDLPSHIGEPLSPINWSDLMLKPEDLDEPLRPSPIHVCEKARKSEETELLSDATRKNQVIYISSDLEPDDQEGGVGPIKEAQLSFKKRKLAP</sequence>
<dbReference type="Proteomes" id="UP001056120">
    <property type="component" value="Linkage Group LG16"/>
</dbReference>
<proteinExistence type="predicted"/>
<dbReference type="EMBL" id="CM042033">
    <property type="protein sequence ID" value="KAI3774950.1"/>
    <property type="molecule type" value="Genomic_DNA"/>
</dbReference>
<keyword evidence="2" id="KW-1185">Reference proteome</keyword>
<reference evidence="2" key="1">
    <citation type="journal article" date="2022" name="Mol. Ecol. Resour.">
        <title>The genomes of chicory, endive, great burdock and yacon provide insights into Asteraceae palaeo-polyploidization history and plant inulin production.</title>
        <authorList>
            <person name="Fan W."/>
            <person name="Wang S."/>
            <person name="Wang H."/>
            <person name="Wang A."/>
            <person name="Jiang F."/>
            <person name="Liu H."/>
            <person name="Zhao H."/>
            <person name="Xu D."/>
            <person name="Zhang Y."/>
        </authorList>
    </citation>
    <scope>NUCLEOTIDE SEQUENCE [LARGE SCALE GENOMIC DNA]</scope>
    <source>
        <strain evidence="2">cv. Yunnan</strain>
    </source>
</reference>
<name>A0ACB9FVW9_9ASTR</name>
<reference evidence="1 2" key="2">
    <citation type="journal article" date="2022" name="Mol. Ecol. Resour.">
        <title>The genomes of chicory, endive, great burdock and yacon provide insights into Asteraceae paleo-polyploidization history and plant inulin production.</title>
        <authorList>
            <person name="Fan W."/>
            <person name="Wang S."/>
            <person name="Wang H."/>
            <person name="Wang A."/>
            <person name="Jiang F."/>
            <person name="Liu H."/>
            <person name="Zhao H."/>
            <person name="Xu D."/>
            <person name="Zhang Y."/>
        </authorList>
    </citation>
    <scope>NUCLEOTIDE SEQUENCE [LARGE SCALE GENOMIC DNA]</scope>
    <source>
        <strain evidence="2">cv. Yunnan</strain>
        <tissue evidence="1">Leaves</tissue>
    </source>
</reference>
<organism evidence="1 2">
    <name type="scientific">Smallanthus sonchifolius</name>
    <dbReference type="NCBI Taxonomy" id="185202"/>
    <lineage>
        <taxon>Eukaryota</taxon>
        <taxon>Viridiplantae</taxon>
        <taxon>Streptophyta</taxon>
        <taxon>Embryophyta</taxon>
        <taxon>Tracheophyta</taxon>
        <taxon>Spermatophyta</taxon>
        <taxon>Magnoliopsida</taxon>
        <taxon>eudicotyledons</taxon>
        <taxon>Gunneridae</taxon>
        <taxon>Pentapetalae</taxon>
        <taxon>asterids</taxon>
        <taxon>campanulids</taxon>
        <taxon>Asterales</taxon>
        <taxon>Asteraceae</taxon>
        <taxon>Asteroideae</taxon>
        <taxon>Heliantheae alliance</taxon>
        <taxon>Millerieae</taxon>
        <taxon>Smallanthus</taxon>
    </lineage>
</organism>
<comment type="caution">
    <text evidence="1">The sequence shown here is derived from an EMBL/GenBank/DDBJ whole genome shotgun (WGS) entry which is preliminary data.</text>
</comment>
<accession>A0ACB9FVW9</accession>
<evidence type="ECO:0000313" key="2">
    <source>
        <dbReference type="Proteomes" id="UP001056120"/>
    </source>
</evidence>